<dbReference type="EMBL" id="WTYD01000001">
    <property type="protein sequence ID" value="MXO52608.1"/>
    <property type="molecule type" value="Genomic_DNA"/>
</dbReference>
<keyword evidence="2" id="KW-1185">Reference proteome</keyword>
<dbReference type="OrthoDB" id="7574220at2"/>
<gene>
    <name evidence="1" type="ORF">GRI47_01125</name>
</gene>
<protein>
    <submittedName>
        <fullName evidence="1">Uncharacterized protein</fullName>
    </submittedName>
</protein>
<proteinExistence type="predicted"/>
<reference evidence="1 2" key="1">
    <citation type="submission" date="2019-12" db="EMBL/GenBank/DDBJ databases">
        <title>Genomic-based taxomic classification of the family Erythrobacteraceae.</title>
        <authorList>
            <person name="Xu L."/>
        </authorList>
    </citation>
    <scope>NUCLEOTIDE SEQUENCE [LARGE SCALE GENOMIC DNA]</scope>
    <source>
        <strain evidence="1 2">JCM 17468</strain>
    </source>
</reference>
<organism evidence="1 2">
    <name type="scientific">Qipengyuania pelagi</name>
    <dbReference type="NCBI Taxonomy" id="994320"/>
    <lineage>
        <taxon>Bacteria</taxon>
        <taxon>Pseudomonadati</taxon>
        <taxon>Pseudomonadota</taxon>
        <taxon>Alphaproteobacteria</taxon>
        <taxon>Sphingomonadales</taxon>
        <taxon>Erythrobacteraceae</taxon>
        <taxon>Qipengyuania</taxon>
    </lineage>
</organism>
<accession>A0A844Y6D9</accession>
<comment type="caution">
    <text evidence="1">The sequence shown here is derived from an EMBL/GenBank/DDBJ whole genome shotgun (WGS) entry which is preliminary data.</text>
</comment>
<evidence type="ECO:0000313" key="1">
    <source>
        <dbReference type="EMBL" id="MXO52608.1"/>
    </source>
</evidence>
<evidence type="ECO:0000313" key="2">
    <source>
        <dbReference type="Proteomes" id="UP000430272"/>
    </source>
</evidence>
<dbReference type="Proteomes" id="UP000430272">
    <property type="component" value="Unassembled WGS sequence"/>
</dbReference>
<name>A0A844Y6D9_9SPHN</name>
<sequence length="105" mass="12042">MFERIRTLWPDSIILTSDASSGSGDPIWSVVHCYDSLEPQIDHDDWLAIGAWSFHQALTELARLKLESGSKMVFPAEVSLEAFDANMRENLTDETWQEERSRYGH</sequence>
<dbReference type="RefSeq" id="WP_156488969.1">
    <property type="nucleotide sequence ID" value="NZ_BAABDV010000001.1"/>
</dbReference>
<dbReference type="AlphaFoldDB" id="A0A844Y6D9"/>